<dbReference type="PANTHER" id="PTHR36439:SF1">
    <property type="entry name" value="DUF1697 DOMAIN-CONTAINING PROTEIN"/>
    <property type="match status" value="1"/>
</dbReference>
<dbReference type="AlphaFoldDB" id="T1AMA7"/>
<organism evidence="1">
    <name type="scientific">mine drainage metagenome</name>
    <dbReference type="NCBI Taxonomy" id="410659"/>
    <lineage>
        <taxon>unclassified sequences</taxon>
        <taxon>metagenomes</taxon>
        <taxon>ecological metagenomes</taxon>
    </lineage>
</organism>
<sequence length="186" mass="20034">KPQIRGRASRSSEGLSVAVYVALLRAVNVVGANKLPMPTLVELCRDAGCERVRTYIASGNALFTSRLGERRIKALLEERLRAHLGKPIGVMVRTGAEIASVLAANPYPRHPPDRTVAIFLDGPPPSDTIATLRGRKGELLALGAREVYVMYRDGIAHSRLVIPAAQAGTARNMNTIGRLAAMADEM</sequence>
<protein>
    <submittedName>
        <fullName evidence="1">Protein containing DUF1697</fullName>
    </submittedName>
</protein>
<dbReference type="PANTHER" id="PTHR36439">
    <property type="entry name" value="BLL4334 PROTEIN"/>
    <property type="match status" value="1"/>
</dbReference>
<name>T1AMA7_9ZZZZ</name>
<dbReference type="Gene3D" id="3.30.70.1280">
    <property type="entry name" value="SP0830-like domains"/>
    <property type="match status" value="1"/>
</dbReference>
<gene>
    <name evidence="1" type="ORF">B1A_16052</name>
</gene>
<dbReference type="Pfam" id="PF08002">
    <property type="entry name" value="DUF1697"/>
    <property type="match status" value="1"/>
</dbReference>
<feature type="non-terminal residue" evidence="1">
    <location>
        <position position="1"/>
    </location>
</feature>
<proteinExistence type="predicted"/>
<dbReference type="PIRSF" id="PIRSF008502">
    <property type="entry name" value="UCP008502"/>
    <property type="match status" value="1"/>
</dbReference>
<dbReference type="InterPro" id="IPR012545">
    <property type="entry name" value="DUF1697"/>
</dbReference>
<reference evidence="1" key="2">
    <citation type="journal article" date="2014" name="ISME J.">
        <title>Microbial stratification in low pH oxic and suboxic macroscopic growths along an acid mine drainage.</title>
        <authorList>
            <person name="Mendez-Garcia C."/>
            <person name="Mesa V."/>
            <person name="Sprenger R.R."/>
            <person name="Richter M."/>
            <person name="Diez M.S."/>
            <person name="Solano J."/>
            <person name="Bargiela R."/>
            <person name="Golyshina O.V."/>
            <person name="Manteca A."/>
            <person name="Ramos J.L."/>
            <person name="Gallego J.R."/>
            <person name="Llorente I."/>
            <person name="Martins Dos Santos V.A."/>
            <person name="Jensen O.N."/>
            <person name="Pelaez A.I."/>
            <person name="Sanchez J."/>
            <person name="Ferrer M."/>
        </authorList>
    </citation>
    <scope>NUCLEOTIDE SEQUENCE</scope>
</reference>
<accession>T1AMA7</accession>
<reference evidence="1" key="1">
    <citation type="submission" date="2013-08" db="EMBL/GenBank/DDBJ databases">
        <authorList>
            <person name="Mendez C."/>
            <person name="Richter M."/>
            <person name="Ferrer M."/>
            <person name="Sanchez J."/>
        </authorList>
    </citation>
    <scope>NUCLEOTIDE SEQUENCE</scope>
</reference>
<dbReference type="EMBL" id="AUZX01011799">
    <property type="protein sequence ID" value="EQD41874.1"/>
    <property type="molecule type" value="Genomic_DNA"/>
</dbReference>
<evidence type="ECO:0000313" key="1">
    <source>
        <dbReference type="EMBL" id="EQD41874.1"/>
    </source>
</evidence>
<dbReference type="SUPFAM" id="SSF160379">
    <property type="entry name" value="SP0830-like"/>
    <property type="match status" value="1"/>
</dbReference>
<comment type="caution">
    <text evidence="1">The sequence shown here is derived from an EMBL/GenBank/DDBJ whole genome shotgun (WGS) entry which is preliminary data.</text>
</comment>